<gene>
    <name evidence="1" type="ORF">ABLV49_15580</name>
</gene>
<organism evidence="1">
    <name type="scientific">Polaromonas hydrogenivorans</name>
    <dbReference type="NCBI Taxonomy" id="335476"/>
    <lineage>
        <taxon>Bacteria</taxon>
        <taxon>Pseudomonadati</taxon>
        <taxon>Pseudomonadota</taxon>
        <taxon>Betaproteobacteria</taxon>
        <taxon>Burkholderiales</taxon>
        <taxon>Comamonadaceae</taxon>
        <taxon>Polaromonas</taxon>
    </lineage>
</organism>
<accession>A0AAU7LNU5</accession>
<protein>
    <submittedName>
        <fullName evidence="1">YjbH domain-containing protein</fullName>
    </submittedName>
</protein>
<evidence type="ECO:0000313" key="1">
    <source>
        <dbReference type="EMBL" id="XBP69304.1"/>
    </source>
</evidence>
<proteinExistence type="predicted"/>
<dbReference type="AlphaFoldDB" id="A0AAU7LNU5"/>
<dbReference type="InterPro" id="IPR010344">
    <property type="entry name" value="YbjH"/>
</dbReference>
<reference evidence="1" key="1">
    <citation type="submission" date="2024-05" db="EMBL/GenBank/DDBJ databases">
        <authorList>
            <person name="Bunk B."/>
            <person name="Swiderski J."/>
            <person name="Sproer C."/>
            <person name="Thiel V."/>
        </authorList>
    </citation>
    <scope>NUCLEOTIDE SEQUENCE</scope>
    <source>
        <strain evidence="1">DSM 17735</strain>
    </source>
</reference>
<sequence>MFQIVSFEKKINLMTLAPPLRSLPFSSLAATVIGLAAMCQTVSVQAQGLGVASLGATGGLTIPSAYVLDSGDMALSLGNYLDPKLGTFGRKQNYTLGFGLLPRVELFGRFAEYTNQRPTPPGGFNAFGPRDISASVKLQLPLDMPGLPKLAVGATDLSGGAVYFSSKYAVASDEYGPLRWSLGYARGKPALGSVNGAKVLDGAFGGAEFKLGTTRATVLAETDGTQRHAGLRYYSEALPWLGDGQLVGTLQRSFGATDRAGRAADATSFNVSLVLPLGTNDGARKARADAAQKPLQPIAQAEGGGMTATAEDRMDTLARALRASGLDRVRVGTLGNEWVIEYENYRYLHNEADALGVVLGLAAEYAPPGIARVNALTLKAGLMVFETSVEVAAFRNFLRDGDASRVKDTMGFGRLAGYDVAAVQWASGEAGAAQHRSLLRVELKPLLNYTLGTEYGAFDYSLAANVRGTVSLWRGAEVYTDVVQRLSNSDNMEPGRLFAGSRHRNGLKTLALQQSFWFSPRLFTSVGVGKYNYSGLGAEGESILFLPWNEDTIHLKGRSYQRQQDDVQPRRDEAYAASYRWKFDPQTWVEGGYHQYTDRSTGPSLALTRWFGDVAVQVFARRGGPNTFVGMELSLPLTPRQGMGAGPVQLTGTPRYAQSIRTLMTNGGNTLNFVRPDAVRPVELNYKPEVELLNSGRITPAYIKNQVQRMRESFFLHARGQID</sequence>
<dbReference type="Pfam" id="PF06082">
    <property type="entry name" value="YjbH"/>
    <property type="match status" value="1"/>
</dbReference>
<dbReference type="EMBL" id="CP157675">
    <property type="protein sequence ID" value="XBP69304.1"/>
    <property type="molecule type" value="Genomic_DNA"/>
</dbReference>
<name>A0AAU7LNU5_9BURK</name>
<dbReference type="RefSeq" id="WP_349277818.1">
    <property type="nucleotide sequence ID" value="NZ_CP157675.1"/>
</dbReference>